<accession>A0ACC8XIM6</accession>
<dbReference type="EMBL" id="LJHD01000060">
    <property type="protein sequence ID" value="ONI45443.1"/>
    <property type="molecule type" value="Genomic_DNA"/>
</dbReference>
<gene>
    <name evidence="1" type="ORF">AN640_04515</name>
</gene>
<evidence type="ECO:0000313" key="2">
    <source>
        <dbReference type="Proteomes" id="UP000188637"/>
    </source>
</evidence>
<comment type="caution">
    <text evidence="1">The sequence shown here is derived from an EMBL/GenBank/DDBJ whole genome shotgun (WGS) entry which is preliminary data.</text>
</comment>
<keyword evidence="2" id="KW-1185">Reference proteome</keyword>
<organism evidence="1 2">
    <name type="scientific">Candidatus Epulonipiscium fishelsonii</name>
    <dbReference type="NCBI Taxonomy" id="77094"/>
    <lineage>
        <taxon>Bacteria</taxon>
        <taxon>Bacillati</taxon>
        <taxon>Bacillota</taxon>
        <taxon>Clostridia</taxon>
        <taxon>Lachnospirales</taxon>
        <taxon>Lachnospiraceae</taxon>
        <taxon>Candidatus Epulonipiscium</taxon>
    </lineage>
</organism>
<reference evidence="1" key="1">
    <citation type="submission" date="2016-08" db="EMBL/GenBank/DDBJ databases">
        <authorList>
            <person name="Ngugi D.K."/>
            <person name="Miyake S."/>
            <person name="Stingl U."/>
        </authorList>
    </citation>
    <scope>NUCLEOTIDE SEQUENCE</scope>
    <source>
        <strain evidence="1">SCG-D08WGA-EpuloA1</strain>
    </source>
</reference>
<sequence length="103" mass="11566">MYAIIETGGKQYKVEEGNIINIEKLDMAVGETVNFEQILAVSTDKGMNVGNPTVKGAKIKGEILAQFKGKKIIVFKYKRKKSYKKKKGHRQLYTKVKITSITA</sequence>
<evidence type="ECO:0000313" key="1">
    <source>
        <dbReference type="EMBL" id="ONI45443.1"/>
    </source>
</evidence>
<keyword evidence="1" id="KW-0687">Ribonucleoprotein</keyword>
<name>A0ACC8XIM6_9FIRM</name>
<dbReference type="Proteomes" id="UP000188637">
    <property type="component" value="Unassembled WGS sequence"/>
</dbReference>
<protein>
    <submittedName>
        <fullName evidence="1">50S ribosomal protein L21</fullName>
    </submittedName>
</protein>
<proteinExistence type="predicted"/>
<keyword evidence="1" id="KW-0689">Ribosomal protein</keyword>